<dbReference type="PROSITE" id="PS51352">
    <property type="entry name" value="THIOREDOXIN_2"/>
    <property type="match status" value="1"/>
</dbReference>
<dbReference type="OrthoDB" id="9811352at2"/>
<dbReference type="InterPro" id="IPR050553">
    <property type="entry name" value="Thioredoxin_ResA/DsbE_sf"/>
</dbReference>
<dbReference type="InterPro" id="IPR017937">
    <property type="entry name" value="Thioredoxin_CS"/>
</dbReference>
<dbReference type="Proteomes" id="UP000237839">
    <property type="component" value="Unassembled WGS sequence"/>
</dbReference>
<evidence type="ECO:0000313" key="3">
    <source>
        <dbReference type="EMBL" id="PRC90664.1"/>
    </source>
</evidence>
<dbReference type="InterPro" id="IPR013766">
    <property type="entry name" value="Thioredoxin_domain"/>
</dbReference>
<dbReference type="RefSeq" id="WP_105534335.1">
    <property type="nucleotide sequence ID" value="NZ_PUGF01000039.1"/>
</dbReference>
<dbReference type="InterPro" id="IPR036249">
    <property type="entry name" value="Thioredoxin-like_sf"/>
</dbReference>
<comment type="caution">
    <text evidence="3">The sequence shown here is derived from an EMBL/GenBank/DDBJ whole genome shotgun (WGS) entry which is preliminary data.</text>
</comment>
<organism evidence="3 4">
    <name type="scientific">Solimicrobium silvestre</name>
    <dbReference type="NCBI Taxonomy" id="2099400"/>
    <lineage>
        <taxon>Bacteria</taxon>
        <taxon>Pseudomonadati</taxon>
        <taxon>Pseudomonadota</taxon>
        <taxon>Betaproteobacteria</taxon>
        <taxon>Burkholderiales</taxon>
        <taxon>Oxalobacteraceae</taxon>
        <taxon>Solimicrobium</taxon>
    </lineage>
</organism>
<evidence type="ECO:0000313" key="4">
    <source>
        <dbReference type="Proteomes" id="UP000237839"/>
    </source>
</evidence>
<dbReference type="SUPFAM" id="SSF52833">
    <property type="entry name" value="Thioredoxin-like"/>
    <property type="match status" value="1"/>
</dbReference>
<sequence>MTHNSEPSAQRRALLLGALGLGITAAGSLLPSLAQANNLVLGQAAPPLILHTLDGHSIATNDLIGHLLIVTFWASYCEPCREELPLLSAYAEQHAKQGLRVLGFSLDDPGNLNEVKEIAKTLSFPVGLLGSPYAGGYGRIWRMPVSFVIDRAGRLVDNGWDDEQPVWTKERLRRVVDPLLAVTHKD</sequence>
<proteinExistence type="predicted"/>
<accession>A0A2S9GSG8</accession>
<keyword evidence="1" id="KW-0676">Redox-active center</keyword>
<reference evidence="3 4" key="1">
    <citation type="submission" date="2018-02" db="EMBL/GenBank/DDBJ databases">
        <title>Solimicrobium silvestre gen. nov., sp. nov., isolated from alpine forest soil.</title>
        <authorList>
            <person name="Margesin R."/>
            <person name="Albuquerque L."/>
            <person name="Zhang D.-C."/>
            <person name="Froufe H.J.C."/>
            <person name="Severino R."/>
            <person name="Roxo I."/>
            <person name="Egas C."/>
            <person name="Da Costa M.S."/>
        </authorList>
    </citation>
    <scope>NUCLEOTIDE SEQUENCE [LARGE SCALE GENOMIC DNA]</scope>
    <source>
        <strain evidence="3 4">S20-91</strain>
    </source>
</reference>
<dbReference type="PROSITE" id="PS51318">
    <property type="entry name" value="TAT"/>
    <property type="match status" value="1"/>
</dbReference>
<dbReference type="PROSITE" id="PS00194">
    <property type="entry name" value="THIOREDOXIN_1"/>
    <property type="match status" value="1"/>
</dbReference>
<feature type="domain" description="Thioredoxin" evidence="2">
    <location>
        <begin position="39"/>
        <end position="181"/>
    </location>
</feature>
<gene>
    <name evidence="3" type="ORF">S2091_4614</name>
</gene>
<dbReference type="AlphaFoldDB" id="A0A2S9GSG8"/>
<dbReference type="InterPro" id="IPR006311">
    <property type="entry name" value="TAT_signal"/>
</dbReference>
<name>A0A2S9GSG8_9BURK</name>
<dbReference type="GO" id="GO:0015036">
    <property type="term" value="F:disulfide oxidoreductase activity"/>
    <property type="evidence" value="ECO:0007669"/>
    <property type="project" value="UniProtKB-ARBA"/>
</dbReference>
<evidence type="ECO:0000259" key="2">
    <source>
        <dbReference type="PROSITE" id="PS51352"/>
    </source>
</evidence>
<evidence type="ECO:0000256" key="1">
    <source>
        <dbReference type="ARBA" id="ARBA00023284"/>
    </source>
</evidence>
<keyword evidence="4" id="KW-1185">Reference proteome</keyword>
<protein>
    <submittedName>
        <fullName evidence="3">AhpC/TSA family</fullName>
    </submittedName>
</protein>
<dbReference type="InterPro" id="IPR000866">
    <property type="entry name" value="AhpC/TSA"/>
</dbReference>
<dbReference type="Gene3D" id="3.40.30.10">
    <property type="entry name" value="Glutaredoxin"/>
    <property type="match status" value="1"/>
</dbReference>
<dbReference type="EMBL" id="PUGF01000039">
    <property type="protein sequence ID" value="PRC90664.1"/>
    <property type="molecule type" value="Genomic_DNA"/>
</dbReference>
<dbReference type="GO" id="GO:0016209">
    <property type="term" value="F:antioxidant activity"/>
    <property type="evidence" value="ECO:0007669"/>
    <property type="project" value="InterPro"/>
</dbReference>
<dbReference type="PANTHER" id="PTHR42852">
    <property type="entry name" value="THIOL:DISULFIDE INTERCHANGE PROTEIN DSBE"/>
    <property type="match status" value="1"/>
</dbReference>
<dbReference type="Pfam" id="PF00578">
    <property type="entry name" value="AhpC-TSA"/>
    <property type="match status" value="1"/>
</dbReference>
<dbReference type="CDD" id="cd02966">
    <property type="entry name" value="TlpA_like_family"/>
    <property type="match status" value="1"/>
</dbReference>
<dbReference type="PANTHER" id="PTHR42852:SF17">
    <property type="entry name" value="THIOREDOXIN-LIKE PROTEIN HI_1115"/>
    <property type="match status" value="1"/>
</dbReference>